<dbReference type="AlphaFoldDB" id="A0A1M5XJ24"/>
<dbReference type="RefSeq" id="WP_073340497.1">
    <property type="nucleotide sequence ID" value="NZ_FQXM01000030.1"/>
</dbReference>
<dbReference type="EMBL" id="FQXM01000030">
    <property type="protein sequence ID" value="SHH99810.1"/>
    <property type="molecule type" value="Genomic_DNA"/>
</dbReference>
<comment type="similarity">
    <text evidence="6 7">Belongs to the FliO/MopB family.</text>
</comment>
<evidence type="ECO:0000256" key="6">
    <source>
        <dbReference type="ARBA" id="ARBA00037937"/>
    </source>
</evidence>
<keyword evidence="3 7" id="KW-1133">Transmembrane helix</keyword>
<evidence type="ECO:0000313" key="8">
    <source>
        <dbReference type="EMBL" id="SHH99810.1"/>
    </source>
</evidence>
<evidence type="ECO:0000256" key="4">
    <source>
        <dbReference type="ARBA" id="ARBA00023136"/>
    </source>
</evidence>
<feature type="transmembrane region" description="Helical" evidence="7">
    <location>
        <begin position="6"/>
        <end position="27"/>
    </location>
</feature>
<evidence type="ECO:0000313" key="9">
    <source>
        <dbReference type="Proteomes" id="UP000184447"/>
    </source>
</evidence>
<dbReference type="Proteomes" id="UP000184447">
    <property type="component" value="Unassembled WGS sequence"/>
</dbReference>
<evidence type="ECO:0000256" key="5">
    <source>
        <dbReference type="ARBA" id="ARBA00023143"/>
    </source>
</evidence>
<organism evidence="8 9">
    <name type="scientific">Clostridium grantii DSM 8605</name>
    <dbReference type="NCBI Taxonomy" id="1121316"/>
    <lineage>
        <taxon>Bacteria</taxon>
        <taxon>Bacillati</taxon>
        <taxon>Bacillota</taxon>
        <taxon>Clostridia</taxon>
        <taxon>Eubacteriales</taxon>
        <taxon>Clostridiaceae</taxon>
        <taxon>Clostridium</taxon>
    </lineage>
</organism>
<dbReference type="Pfam" id="PF04347">
    <property type="entry name" value="FliO"/>
    <property type="match status" value="1"/>
</dbReference>
<keyword evidence="9" id="KW-1185">Reference proteome</keyword>
<keyword evidence="8" id="KW-0969">Cilium</keyword>
<dbReference type="PANTHER" id="PTHR38766">
    <property type="entry name" value="FLAGELLAR PROTEIN FLIO"/>
    <property type="match status" value="1"/>
</dbReference>
<gene>
    <name evidence="8" type="ORF">SAMN02745207_03703</name>
</gene>
<protein>
    <recommendedName>
        <fullName evidence="7">Flagellar protein</fullName>
    </recommendedName>
</protein>
<sequence>MGSDFSFLAAFMQMLLALVVVLLLIFISAKVSKKYINPLGNKNLKMLERLSLSNKSSICIVKVGEELFLMGVSDNSVNKIEKLPKELEEKYLNKELDMSNLNLANIINKSSNFFRKDKE</sequence>
<keyword evidence="2 7" id="KW-0812">Transmembrane</keyword>
<keyword evidence="1 7" id="KW-1003">Cell membrane</keyword>
<name>A0A1M5XJ24_9CLOT</name>
<dbReference type="GO" id="GO:0009425">
    <property type="term" value="C:bacterial-type flagellum basal body"/>
    <property type="evidence" value="ECO:0007669"/>
    <property type="project" value="UniProtKB-SubCell"/>
</dbReference>
<evidence type="ECO:0000256" key="7">
    <source>
        <dbReference type="RuleBase" id="RU362064"/>
    </source>
</evidence>
<proteinExistence type="inferred from homology"/>
<reference evidence="8 9" key="1">
    <citation type="submission" date="2016-11" db="EMBL/GenBank/DDBJ databases">
        <authorList>
            <person name="Jaros S."/>
            <person name="Januszkiewicz K."/>
            <person name="Wedrychowicz H."/>
        </authorList>
    </citation>
    <scope>NUCLEOTIDE SEQUENCE [LARGE SCALE GENOMIC DNA]</scope>
    <source>
        <strain evidence="8 9">DSM 8605</strain>
    </source>
</reference>
<keyword evidence="5 7" id="KW-0975">Bacterial flagellum</keyword>
<evidence type="ECO:0000256" key="3">
    <source>
        <dbReference type="ARBA" id="ARBA00022989"/>
    </source>
</evidence>
<evidence type="ECO:0000256" key="2">
    <source>
        <dbReference type="ARBA" id="ARBA00022692"/>
    </source>
</evidence>
<keyword evidence="8" id="KW-0282">Flagellum</keyword>
<evidence type="ECO:0000256" key="1">
    <source>
        <dbReference type="ARBA" id="ARBA00022475"/>
    </source>
</evidence>
<accession>A0A1M5XJ24</accession>
<dbReference type="InterPro" id="IPR022781">
    <property type="entry name" value="Flagellar_biosynth_FliO"/>
</dbReference>
<comment type="subcellular location">
    <subcellularLocation>
        <location evidence="7">Cell membrane</location>
    </subcellularLocation>
    <subcellularLocation>
        <location evidence="7">Bacterial flagellum basal body</location>
    </subcellularLocation>
</comment>
<dbReference type="GO" id="GO:0005886">
    <property type="term" value="C:plasma membrane"/>
    <property type="evidence" value="ECO:0007669"/>
    <property type="project" value="UniProtKB-SubCell"/>
</dbReference>
<dbReference type="InterPro" id="IPR052205">
    <property type="entry name" value="FliO/MopB"/>
</dbReference>
<dbReference type="GO" id="GO:0044781">
    <property type="term" value="P:bacterial-type flagellum organization"/>
    <property type="evidence" value="ECO:0007669"/>
    <property type="project" value="UniProtKB-UniRule"/>
</dbReference>
<dbReference type="PANTHER" id="PTHR38766:SF1">
    <property type="entry name" value="FLAGELLAR PROTEIN FLIO"/>
    <property type="match status" value="1"/>
</dbReference>
<dbReference type="NCBIfam" id="TIGR03500">
    <property type="entry name" value="FliO_TIGR"/>
    <property type="match status" value="1"/>
</dbReference>
<keyword evidence="8" id="KW-0966">Cell projection</keyword>
<dbReference type="STRING" id="1121316.SAMN02745207_03703"/>
<keyword evidence="4 7" id="KW-0472">Membrane</keyword>
<dbReference type="OrthoDB" id="1936088at2"/>